<evidence type="ECO:0000256" key="9">
    <source>
        <dbReference type="ARBA" id="ARBA00023204"/>
    </source>
</evidence>
<keyword evidence="9 12" id="KW-0234">DNA repair</keyword>
<keyword evidence="3 12" id="KW-0479">Metal-binding</keyword>
<dbReference type="STRING" id="1577791.Mpt1_c03850"/>
<feature type="binding site" evidence="12">
    <location>
        <position position="175"/>
    </location>
    <ligand>
        <name>Mg(2+)</name>
        <dbReference type="ChEBI" id="CHEBI:18420"/>
        <label>2</label>
    </ligand>
</feature>
<evidence type="ECO:0000256" key="7">
    <source>
        <dbReference type="ARBA" id="ARBA00022839"/>
    </source>
</evidence>
<evidence type="ECO:0000256" key="11">
    <source>
        <dbReference type="ARBA" id="ARBA00065981"/>
    </source>
</evidence>
<keyword evidence="5 12" id="KW-0227">DNA damage</keyword>
<keyword evidence="7 12" id="KW-0269">Exonuclease</keyword>
<dbReference type="Gene3D" id="3.40.50.1010">
    <property type="entry name" value="5'-nuclease"/>
    <property type="match status" value="1"/>
</dbReference>
<dbReference type="GO" id="GO:0003677">
    <property type="term" value="F:DNA binding"/>
    <property type="evidence" value="ECO:0007669"/>
    <property type="project" value="UniProtKB-UniRule"/>
</dbReference>
<feature type="binding site" evidence="12">
    <location>
        <position position="27"/>
    </location>
    <ligand>
        <name>Mg(2+)</name>
        <dbReference type="ChEBI" id="CHEBI:18420"/>
        <label>1</label>
    </ligand>
</feature>
<evidence type="ECO:0000313" key="16">
    <source>
        <dbReference type="EMBL" id="AIZ56279.1"/>
    </source>
</evidence>
<dbReference type="InterPro" id="IPR006086">
    <property type="entry name" value="XPG-I_dom"/>
</dbReference>
<comment type="caution">
    <text evidence="12">Lacks conserved residue(s) required for the propagation of feature annotation.</text>
</comment>
<evidence type="ECO:0000256" key="2">
    <source>
        <dbReference type="ARBA" id="ARBA00022722"/>
    </source>
</evidence>
<evidence type="ECO:0000259" key="14">
    <source>
        <dbReference type="SMART" id="SM00484"/>
    </source>
</evidence>
<feature type="domain" description="XPG N-terminal" evidence="15">
    <location>
        <begin position="1"/>
        <end position="101"/>
    </location>
</feature>
<dbReference type="InterPro" id="IPR029060">
    <property type="entry name" value="PIN-like_dom_sf"/>
</dbReference>
<dbReference type="InterPro" id="IPR002421">
    <property type="entry name" value="5-3_exonuclease"/>
</dbReference>
<dbReference type="InterPro" id="IPR019973">
    <property type="entry name" value="Flap_endonuc_arc"/>
</dbReference>
<dbReference type="SMART" id="SM00484">
    <property type="entry name" value="XPGI"/>
    <property type="match status" value="1"/>
</dbReference>
<comment type="subunit">
    <text evidence="11 12">Interacts with PCNA. PCNA stimulates the nuclease activity without altering cleavage specificity.</text>
</comment>
<dbReference type="GO" id="GO:0017108">
    <property type="term" value="F:5'-flap endonuclease activity"/>
    <property type="evidence" value="ECO:0007669"/>
    <property type="project" value="UniProtKB-UniRule"/>
</dbReference>
<dbReference type="EC" id="3.1.-.-" evidence="12"/>
<dbReference type="AlphaFoldDB" id="A0A0A7LB27"/>
<organism evidence="16 17">
    <name type="scientific">Candidatus Methanoplasma termitum</name>
    <dbReference type="NCBI Taxonomy" id="1577791"/>
    <lineage>
        <taxon>Archaea</taxon>
        <taxon>Methanobacteriati</taxon>
        <taxon>Thermoplasmatota</taxon>
        <taxon>Thermoplasmata</taxon>
        <taxon>Methanomassiliicoccales</taxon>
        <taxon>Methanomassiliicoccaceae</taxon>
        <taxon>Candidatus Methanoplasma</taxon>
    </lineage>
</organism>
<feature type="domain" description="5'-3' exonuclease" evidence="13">
    <location>
        <begin position="21"/>
        <end position="325"/>
    </location>
</feature>
<dbReference type="EMBL" id="CP010070">
    <property type="protein sequence ID" value="AIZ56279.1"/>
    <property type="molecule type" value="Genomic_DNA"/>
</dbReference>
<dbReference type="PRINTS" id="PR00853">
    <property type="entry name" value="XPGRADSUPER"/>
</dbReference>
<evidence type="ECO:0000256" key="3">
    <source>
        <dbReference type="ARBA" id="ARBA00022723"/>
    </source>
</evidence>
<dbReference type="GeneID" id="24818055"/>
<dbReference type="GO" id="GO:0043137">
    <property type="term" value="P:DNA replication, removal of RNA primer"/>
    <property type="evidence" value="ECO:0007669"/>
    <property type="project" value="UniProtKB-UniRule"/>
</dbReference>
<keyword evidence="6 12" id="KW-0378">Hydrolase</keyword>
<feature type="region of interest" description="Interaction with PCNA" evidence="12">
    <location>
        <begin position="334"/>
        <end position="342"/>
    </location>
</feature>
<evidence type="ECO:0000256" key="8">
    <source>
        <dbReference type="ARBA" id="ARBA00022842"/>
    </source>
</evidence>
<keyword evidence="1 12" id="KW-0235">DNA replication</keyword>
<sequence>MGVNLSSLTEPKTVELSELEGKTVAIDAYNTIYQFLSIIRQPDGQPLCDRTGRVTSHLSGLLYRTANLITSGIEPCFVFDGKPHPLKMAILAERKERREKAADEWEEAIEEGDIKKAFSKAQQTSKMTPEIRESSRELISYLGLPMVDAPSDGEGQAAYMCSKGDVWAAASQDFDSLLFGAPTLVRNMTITGRRKVPGKDQYKDVRTEVIDSKEFLESLEITKEQLVDICILMGTDFNPGIPGIGPKKGLKLIKDHGDLEHVISSKSYDIPLYQDVRDIFLKSKYTDDYSTTSSEIQRDKIIGMLEGYDFSKERIEGTLDRIDVARKNNRSKKSQRSLDAWF</sequence>
<feature type="binding site" evidence="12">
    <location>
        <position position="80"/>
    </location>
    <ligand>
        <name>Mg(2+)</name>
        <dbReference type="ChEBI" id="CHEBI:18420"/>
        <label>1</label>
    </ligand>
</feature>
<dbReference type="InterPro" id="IPR019974">
    <property type="entry name" value="XPG_CS"/>
</dbReference>
<feature type="binding site" evidence="12">
    <location>
        <position position="154"/>
    </location>
    <ligand>
        <name>Mg(2+)</name>
        <dbReference type="ChEBI" id="CHEBI:18420"/>
        <label>1</label>
    </ligand>
</feature>
<dbReference type="InterPro" id="IPR006085">
    <property type="entry name" value="XPG_DNA_repair_N"/>
</dbReference>
<dbReference type="GO" id="GO:0000287">
    <property type="term" value="F:magnesium ion binding"/>
    <property type="evidence" value="ECO:0007669"/>
    <property type="project" value="UniProtKB-UniRule"/>
</dbReference>
<dbReference type="KEGG" id="mear:Mpt1_c03850"/>
<feature type="region of interest" description="N-domain" evidence="12">
    <location>
        <begin position="1"/>
        <end position="98"/>
    </location>
</feature>
<dbReference type="GO" id="GO:0008409">
    <property type="term" value="F:5'-3' exonuclease activity"/>
    <property type="evidence" value="ECO:0007669"/>
    <property type="project" value="UniProtKB-UniRule"/>
</dbReference>
<dbReference type="Gene3D" id="1.10.150.20">
    <property type="entry name" value="5' to 3' exonuclease, C-terminal subdomain"/>
    <property type="match status" value="1"/>
</dbReference>
<dbReference type="SMART" id="SM00475">
    <property type="entry name" value="53EXOc"/>
    <property type="match status" value="1"/>
</dbReference>
<protein>
    <recommendedName>
        <fullName evidence="12">Flap endonuclease 1</fullName>
        <shortName evidence="12">FEN-1</shortName>
        <ecNumber evidence="12">3.1.-.-</ecNumber>
    </recommendedName>
    <alternativeName>
        <fullName evidence="12">Flap structure-specific endonuclease 1</fullName>
    </alternativeName>
</protein>
<feature type="binding site" evidence="12">
    <location>
        <position position="236"/>
    </location>
    <ligand>
        <name>Mg(2+)</name>
        <dbReference type="ChEBI" id="CHEBI:18420"/>
        <label>2</label>
    </ligand>
</feature>
<evidence type="ECO:0000259" key="15">
    <source>
        <dbReference type="SMART" id="SM00485"/>
    </source>
</evidence>
<dbReference type="SMART" id="SM00279">
    <property type="entry name" value="HhH2"/>
    <property type="match status" value="1"/>
</dbReference>
<dbReference type="OrthoDB" id="9593at2157"/>
<evidence type="ECO:0000313" key="17">
    <source>
        <dbReference type="Proteomes" id="UP000030787"/>
    </source>
</evidence>
<dbReference type="CDD" id="cd09867">
    <property type="entry name" value="PIN_FEN1"/>
    <property type="match status" value="1"/>
</dbReference>
<dbReference type="HAMAP" id="MF_00614">
    <property type="entry name" value="Fen"/>
    <property type="match status" value="1"/>
</dbReference>
<dbReference type="SUPFAM" id="SSF88723">
    <property type="entry name" value="PIN domain-like"/>
    <property type="match status" value="1"/>
</dbReference>
<evidence type="ECO:0000256" key="12">
    <source>
        <dbReference type="HAMAP-Rule" id="MF_00614"/>
    </source>
</evidence>
<keyword evidence="2 12" id="KW-0540">Nuclease</keyword>
<evidence type="ECO:0000256" key="10">
    <source>
        <dbReference type="ARBA" id="ARBA00024702"/>
    </source>
</evidence>
<dbReference type="HOGENOM" id="CLU_032444_0_0_2"/>
<dbReference type="InterPro" id="IPR036279">
    <property type="entry name" value="5-3_exonuclease_C_sf"/>
</dbReference>
<dbReference type="SUPFAM" id="SSF47807">
    <property type="entry name" value="5' to 3' exonuclease, C-terminal subdomain"/>
    <property type="match status" value="1"/>
</dbReference>
<dbReference type="Pfam" id="PF00752">
    <property type="entry name" value="XPG_N"/>
    <property type="match status" value="1"/>
</dbReference>
<evidence type="ECO:0000256" key="6">
    <source>
        <dbReference type="ARBA" id="ARBA00022801"/>
    </source>
</evidence>
<name>A0A0A7LB27_9ARCH</name>
<dbReference type="RefSeq" id="WP_048111608.1">
    <property type="nucleotide sequence ID" value="NZ_CP010070.1"/>
</dbReference>
<dbReference type="NCBIfam" id="TIGR03674">
    <property type="entry name" value="fen_arch"/>
    <property type="match status" value="1"/>
</dbReference>
<dbReference type="CDD" id="cd09903">
    <property type="entry name" value="H3TH_FEN1-Arc"/>
    <property type="match status" value="1"/>
</dbReference>
<dbReference type="InterPro" id="IPR008918">
    <property type="entry name" value="HhH2"/>
</dbReference>
<evidence type="ECO:0000256" key="4">
    <source>
        <dbReference type="ARBA" id="ARBA00022759"/>
    </source>
</evidence>
<comment type="function">
    <text evidence="12">Structure-specific nuclease with 5'-flap endonuclease and 5'-3' exonuclease activities involved in DNA replication and repair. During DNA replication, cleaves the 5'-overhanging flap structure that is generated by displacement synthesis when DNA polymerase encounters the 5'-end of a downstream Okazaki fragment. Binds the unpaired 3'-DNA end and kinks the DNA to facilitate 5' cleavage specificity. Cleaves one nucleotide into the double-stranded DNA from the junction in flap DNA, leaving a nick for ligation. Also involved in the base excision repair (BER) pathway. Acts as a genome stabilization factor that prevents flaps from equilibrating into structurs that lead to duplications and deletions. Also possesses 5'-3' exonuclease activity on nicked or gapped double-stranded DNA.</text>
</comment>
<dbReference type="GO" id="GO:0006281">
    <property type="term" value="P:DNA repair"/>
    <property type="evidence" value="ECO:0007669"/>
    <property type="project" value="UniProtKB-UniRule"/>
</dbReference>
<keyword evidence="4 12" id="KW-0255">Endonuclease</keyword>
<dbReference type="Pfam" id="PF00867">
    <property type="entry name" value="XPG_I"/>
    <property type="match status" value="1"/>
</dbReference>
<gene>
    <name evidence="12 16" type="primary">fen</name>
    <name evidence="16" type="ORF">Mpt1_c03850</name>
</gene>
<evidence type="ECO:0000259" key="13">
    <source>
        <dbReference type="SMART" id="SM00475"/>
    </source>
</evidence>
<dbReference type="InterPro" id="IPR023426">
    <property type="entry name" value="Flap_endonuc"/>
</dbReference>
<keyword evidence="8 12" id="KW-0460">Magnesium</keyword>
<comment type="function">
    <text evidence="10">Structure-specific nuclease with 5'-flap endonuclease and 5'-3' exonuclease activities involved in DNA replication and repair. During DNA replication, cleaves the 5'-overhanging flap structure that is generated by displacement synthesis when DNA polymerase encounters the 5'-end of a downstream Okazaki fragment. Binds the unpaired 3'-DNA end and kinks the DNA to facilitate 5' cleavage specificity. Cleaves one nucleotide into the double-stranded DNA from the junction in flap DNA, leaving a nick for ligation. Also involved in the base excision repair (BER) pathway. Acts as a genome stabilization factor that prevents flaps from equilibrating into structures that lead to duplications and deletions. Also possesses 5'-3' exonuclease activity on nicked or gapped double-stranded DNA.</text>
</comment>
<proteinExistence type="inferred from homology"/>
<dbReference type="FunFam" id="3.40.50.1010:FF:000016">
    <property type="entry name" value="Flap endonuclease 1"/>
    <property type="match status" value="1"/>
</dbReference>
<dbReference type="PANTHER" id="PTHR11081">
    <property type="entry name" value="FLAP ENDONUCLEASE FAMILY MEMBER"/>
    <property type="match status" value="1"/>
</dbReference>
<reference evidence="16 17" key="1">
    <citation type="journal article" date="2014" name="Appl. Environ. Microbiol.">
        <title>Comparative Genome Analysis of 'Candidatus Methanoplasma termitum' Indicates a New Mode of Energy Metabolism in the Seventh Order of Methanogens.</title>
        <authorList>
            <person name="Lang K."/>
            <person name="Schuldes J."/>
            <person name="Klingl A."/>
            <person name="Poehlein A."/>
            <person name="Daniel R."/>
            <person name="Brune A."/>
        </authorList>
    </citation>
    <scope>NUCLEOTIDE SEQUENCE [LARGE SCALE GENOMIC DNA]</scope>
    <source>
        <strain evidence="17">Mpt1</strain>
    </source>
</reference>
<dbReference type="Proteomes" id="UP000030787">
    <property type="component" value="Chromosome"/>
</dbReference>
<comment type="cofactor">
    <cofactor evidence="12">
        <name>Mg(2+)</name>
        <dbReference type="ChEBI" id="CHEBI:18420"/>
    </cofactor>
    <text evidence="12">Binds 2 magnesium ions per subunit. They probably participate in the reaction catalyzed by the enzyme. May bind an additional third magnesium ion after substrate binding.</text>
</comment>
<dbReference type="PANTHER" id="PTHR11081:SF9">
    <property type="entry name" value="FLAP ENDONUCLEASE 1"/>
    <property type="match status" value="1"/>
</dbReference>
<dbReference type="SMART" id="SM00485">
    <property type="entry name" value="XPGN"/>
    <property type="match status" value="1"/>
</dbReference>
<feature type="binding site" evidence="12">
    <location>
        <position position="173"/>
    </location>
    <ligand>
        <name>Mg(2+)</name>
        <dbReference type="ChEBI" id="CHEBI:18420"/>
        <label>2</label>
    </ligand>
</feature>
<dbReference type="InterPro" id="IPR006084">
    <property type="entry name" value="XPG/Rad2"/>
</dbReference>
<comment type="similarity">
    <text evidence="12">Belongs to the XPG/RAD2 endonuclease family. FEN1 subfamily.</text>
</comment>
<accession>A0A0A7LB27</accession>
<keyword evidence="17" id="KW-1185">Reference proteome</keyword>
<evidence type="ECO:0000256" key="1">
    <source>
        <dbReference type="ARBA" id="ARBA00022705"/>
    </source>
</evidence>
<evidence type="ECO:0000256" key="5">
    <source>
        <dbReference type="ARBA" id="ARBA00022763"/>
    </source>
</evidence>
<feature type="domain" description="XPG-I" evidence="14">
    <location>
        <begin position="140"/>
        <end position="221"/>
    </location>
</feature>
<dbReference type="PROSITE" id="PS00841">
    <property type="entry name" value="XPG_1"/>
    <property type="match status" value="1"/>
</dbReference>